<name>A0A285HGN5_9ACTN</name>
<dbReference type="AlphaFoldDB" id="A0A285HGN5"/>
<organism evidence="1 2">
    <name type="scientific">Paractinoplanes atraurantiacus</name>
    <dbReference type="NCBI Taxonomy" id="1036182"/>
    <lineage>
        <taxon>Bacteria</taxon>
        <taxon>Bacillati</taxon>
        <taxon>Actinomycetota</taxon>
        <taxon>Actinomycetes</taxon>
        <taxon>Micromonosporales</taxon>
        <taxon>Micromonosporaceae</taxon>
        <taxon>Paractinoplanes</taxon>
    </lineage>
</organism>
<accession>A0A285HGN5</accession>
<keyword evidence="2" id="KW-1185">Reference proteome</keyword>
<dbReference type="Proteomes" id="UP000219612">
    <property type="component" value="Unassembled WGS sequence"/>
</dbReference>
<proteinExistence type="predicted"/>
<evidence type="ECO:0000313" key="2">
    <source>
        <dbReference type="Proteomes" id="UP000219612"/>
    </source>
</evidence>
<protein>
    <submittedName>
        <fullName evidence="1">Uncharacterized protein</fullName>
    </submittedName>
</protein>
<reference evidence="1 2" key="1">
    <citation type="submission" date="2017-09" db="EMBL/GenBank/DDBJ databases">
        <authorList>
            <person name="Ehlers B."/>
            <person name="Leendertz F.H."/>
        </authorList>
    </citation>
    <scope>NUCLEOTIDE SEQUENCE [LARGE SCALE GENOMIC DNA]</scope>
    <source>
        <strain evidence="1 2">CGMCC 4.6857</strain>
    </source>
</reference>
<dbReference type="EMBL" id="OBDY01000004">
    <property type="protein sequence ID" value="SNY34848.1"/>
    <property type="molecule type" value="Genomic_DNA"/>
</dbReference>
<sequence>MSYAVRLHEVLRTWAAGHGVRAEVDVAELAVRDSEIDRAVHLYETAADELTALIELDTAARLGHRRPDMTTADELVLAALRIRRLVAGIEPWRGGKPHPRVRHRLRAALRRLQTAAGAIAVDEAGLLLEHPAVAAAYEALDEVLPGIEWPGPPAAEPPVPPTRDAVTLADQFLLVFRPGRYACAVHLRLFRPAGRPPVALIGELADYHSPGLLEDPGAYLAELRERAPLIAAESPEWVHYLPAEYASYSERHESRLDLERAAGDSDSARLVSGDPATTEDLSLAGLEAMVCGPVRRWHAADYSAAVLTGLGVRTVNALTGASRATHPEAEAKLRCRRWRCGSGFTHPVRTLPKARCPYCGGAKTQVIEVSGL</sequence>
<dbReference type="OrthoDB" id="5176393at2"/>
<gene>
    <name evidence="1" type="ORF">SAMN05421748_104345</name>
</gene>
<dbReference type="RefSeq" id="WP_097320210.1">
    <property type="nucleotide sequence ID" value="NZ_OBDY01000004.1"/>
</dbReference>
<evidence type="ECO:0000313" key="1">
    <source>
        <dbReference type="EMBL" id="SNY34848.1"/>
    </source>
</evidence>